<evidence type="ECO:0000313" key="3">
    <source>
        <dbReference type="Proteomes" id="UP000280759"/>
    </source>
</evidence>
<evidence type="ECO:0000256" key="1">
    <source>
        <dbReference type="SAM" id="SignalP"/>
    </source>
</evidence>
<protein>
    <recommendedName>
        <fullName evidence="4">Lipoprotein</fullName>
    </recommendedName>
</protein>
<dbReference type="AlphaFoldDB" id="A0A3P5Y7R9"/>
<sequence precursor="true">MKKIFLMTIALLSMVALGACSEKNAAHNNGQKQNALTKKPISTNSMEVKDGLLKKVGQWTIDDTLGKVKLLKITEKPKTIKITNGLSTTIKNIKLLHASDIKELNHALLHTNQKSGNYIQITASVTNDTDIEYGGIYPEVIVLSDGTQIRHNHSFNSETDVKPHAKVDEMLFFYFIGEKETDSLKLYYDSIYDNEGNGIGDIKAEETILFN</sequence>
<accession>A0A3P5Y7R9</accession>
<feature type="signal peptide" evidence="1">
    <location>
        <begin position="1"/>
        <end position="18"/>
    </location>
</feature>
<proteinExistence type="predicted"/>
<organism evidence="2 3">
    <name type="scientific">Streptococcus canis</name>
    <dbReference type="NCBI Taxonomy" id="1329"/>
    <lineage>
        <taxon>Bacteria</taxon>
        <taxon>Bacillati</taxon>
        <taxon>Bacillota</taxon>
        <taxon>Bacilli</taxon>
        <taxon>Lactobacillales</taxon>
        <taxon>Streptococcaceae</taxon>
        <taxon>Streptococcus</taxon>
    </lineage>
</organism>
<reference evidence="2 3" key="1">
    <citation type="submission" date="2018-10" db="EMBL/GenBank/DDBJ databases">
        <authorList>
            <consortium name="Molecular Microbiology and Infection Unit (UMMI)"/>
            <person name="Machado M."/>
        </authorList>
    </citation>
    <scope>NUCLEOTIDE SEQUENCE [LARGE SCALE GENOMIC DNA]</scope>
    <source>
        <strain evidence="2">FMV2238.02</strain>
    </source>
</reference>
<keyword evidence="1" id="KW-0732">Signal</keyword>
<dbReference type="EMBL" id="UXEP01000017">
    <property type="protein sequence ID" value="VDC42857.1"/>
    <property type="molecule type" value="Genomic_DNA"/>
</dbReference>
<dbReference type="PROSITE" id="PS51257">
    <property type="entry name" value="PROKAR_LIPOPROTEIN"/>
    <property type="match status" value="1"/>
</dbReference>
<dbReference type="RefSeq" id="WP_125074414.1">
    <property type="nucleotide sequence ID" value="NZ_JAGQEU010000002.1"/>
</dbReference>
<dbReference type="Proteomes" id="UP000280759">
    <property type="component" value="Unassembled WGS sequence"/>
</dbReference>
<feature type="chain" id="PRO_5038470715" description="Lipoprotein" evidence="1">
    <location>
        <begin position="19"/>
        <end position="211"/>
    </location>
</feature>
<keyword evidence="3" id="KW-1185">Reference proteome</keyword>
<evidence type="ECO:0000313" key="2">
    <source>
        <dbReference type="EMBL" id="VDC42857.1"/>
    </source>
</evidence>
<name>A0A3P5Y7R9_STRCB</name>
<evidence type="ECO:0008006" key="4">
    <source>
        <dbReference type="Google" id="ProtNLM"/>
    </source>
</evidence>
<gene>
    <name evidence="2" type="ORF">FMV2238Y02_13300</name>
</gene>